<reference evidence="2 3" key="1">
    <citation type="submission" date="2020-05" db="EMBL/GenBank/DDBJ databases">
        <title>Ramlibacter rhizophilus sp. nov., isolated from rhizosphere soil of national flower Mugunghwa from South Korea.</title>
        <authorList>
            <person name="Zheng-Fei Y."/>
            <person name="Huan T."/>
        </authorList>
    </citation>
    <scope>NUCLEOTIDE SEQUENCE [LARGE SCALE GENOMIC DNA]</scope>
    <source>
        <strain evidence="2 3">H242</strain>
    </source>
</reference>
<gene>
    <name evidence="2" type="ORF">HK414_11245</name>
</gene>
<evidence type="ECO:0000313" key="2">
    <source>
        <dbReference type="EMBL" id="QJW85791.1"/>
    </source>
</evidence>
<sequence length="163" mass="18164">MRRLEEAASQNRTFGDRVASFVARFCGSPTFVWVHAAAFGSWIARNVWPGVQHPDPFPFTFLTMWSSMEAIFLSSFILIAQNYAMRISERRDKLDVQINLLTEQEITKVLQMLQEIASAVGAGQKPDPEVRALAEATEHEALVEQIDQAAGVGREDLGAAGRR</sequence>
<organism evidence="2 3">
    <name type="scientific">Ramlibacter terrae</name>
    <dbReference type="NCBI Taxonomy" id="2732511"/>
    <lineage>
        <taxon>Bacteria</taxon>
        <taxon>Pseudomonadati</taxon>
        <taxon>Pseudomonadota</taxon>
        <taxon>Betaproteobacteria</taxon>
        <taxon>Burkholderiales</taxon>
        <taxon>Comamonadaceae</taxon>
        <taxon>Ramlibacter</taxon>
    </lineage>
</organism>
<reference evidence="2 3" key="2">
    <citation type="submission" date="2020-05" db="EMBL/GenBank/DDBJ databases">
        <authorList>
            <person name="Khan S.A."/>
            <person name="Jeon C.O."/>
            <person name="Chun B.H."/>
        </authorList>
    </citation>
    <scope>NUCLEOTIDE SEQUENCE [LARGE SCALE GENOMIC DNA]</scope>
    <source>
        <strain evidence="2 3">H242</strain>
    </source>
</reference>
<proteinExistence type="predicted"/>
<keyword evidence="1" id="KW-0812">Transmembrane</keyword>
<keyword evidence="1" id="KW-0472">Membrane</keyword>
<feature type="transmembrane region" description="Helical" evidence="1">
    <location>
        <begin position="64"/>
        <end position="84"/>
    </location>
</feature>
<evidence type="ECO:0000313" key="3">
    <source>
        <dbReference type="Proteomes" id="UP000500826"/>
    </source>
</evidence>
<accession>A0ABX6P9N8</accession>
<name>A0ABX6P9N8_9BURK</name>
<keyword evidence="3" id="KW-1185">Reference proteome</keyword>
<evidence type="ECO:0000256" key="1">
    <source>
        <dbReference type="SAM" id="Phobius"/>
    </source>
</evidence>
<dbReference type="InterPro" id="IPR010406">
    <property type="entry name" value="DUF1003"/>
</dbReference>
<protein>
    <submittedName>
        <fullName evidence="2">DUF1003 domain-containing protein</fullName>
    </submittedName>
</protein>
<keyword evidence="1" id="KW-1133">Transmembrane helix</keyword>
<dbReference type="EMBL" id="CP053418">
    <property type="protein sequence ID" value="QJW85791.1"/>
    <property type="molecule type" value="Genomic_DNA"/>
</dbReference>
<dbReference type="Pfam" id="PF06210">
    <property type="entry name" value="DUF1003"/>
    <property type="match status" value="1"/>
</dbReference>
<feature type="transmembrane region" description="Helical" evidence="1">
    <location>
        <begin position="21"/>
        <end position="44"/>
    </location>
</feature>
<dbReference type="Proteomes" id="UP000500826">
    <property type="component" value="Chromosome"/>
</dbReference>